<name>X7YJD7_MYCXE</name>
<proteinExistence type="predicted"/>
<evidence type="ECO:0000313" key="1">
    <source>
        <dbReference type="EMBL" id="EUA06931.1"/>
    </source>
</evidence>
<reference evidence="1" key="1">
    <citation type="submission" date="2014-01" db="EMBL/GenBank/DDBJ databases">
        <authorList>
            <person name="Brown-Elliot B."/>
            <person name="Wallace R."/>
            <person name="Lenaerts A."/>
            <person name="Ordway D."/>
            <person name="DeGroote M.A."/>
            <person name="Parker T."/>
            <person name="Sizemore C."/>
            <person name="Tallon L.J."/>
            <person name="Sadzewicz L.K."/>
            <person name="Sengamalay N."/>
            <person name="Fraser C.M."/>
            <person name="Hine E."/>
            <person name="Shefchek K.A."/>
            <person name="Das S.P."/>
            <person name="Tettelin H."/>
        </authorList>
    </citation>
    <scope>NUCLEOTIDE SEQUENCE [LARGE SCALE GENOMIC DNA]</scope>
    <source>
        <strain evidence="1">4042</strain>
    </source>
</reference>
<dbReference type="EMBL" id="JAOB01000093">
    <property type="protein sequence ID" value="EUA06931.1"/>
    <property type="molecule type" value="Genomic_DNA"/>
</dbReference>
<comment type="caution">
    <text evidence="1">The sequence shown here is derived from an EMBL/GenBank/DDBJ whole genome shotgun (WGS) entry which is preliminary data.</text>
</comment>
<dbReference type="PATRIC" id="fig|1299334.3.peg.10358"/>
<dbReference type="AlphaFoldDB" id="X7YJD7"/>
<protein>
    <submittedName>
        <fullName evidence="1">Uncharacterized protein</fullName>
    </submittedName>
</protein>
<organism evidence="1">
    <name type="scientific">Mycobacterium xenopi 4042</name>
    <dbReference type="NCBI Taxonomy" id="1299334"/>
    <lineage>
        <taxon>Bacteria</taxon>
        <taxon>Bacillati</taxon>
        <taxon>Actinomycetota</taxon>
        <taxon>Actinomycetes</taxon>
        <taxon>Mycobacteriales</taxon>
        <taxon>Mycobacteriaceae</taxon>
        <taxon>Mycobacterium</taxon>
    </lineage>
</organism>
<sequence>MGSRRLARRWAIATVSNQRSRAMVYSGLSLQRRLGGRVDKVSGTVVRRP</sequence>
<accession>X7YJD7</accession>
<gene>
    <name evidence="1" type="ORF">I553_0782</name>
</gene>